<dbReference type="Proteomes" id="UP000287166">
    <property type="component" value="Unassembled WGS sequence"/>
</dbReference>
<feature type="region of interest" description="Disordered" evidence="1">
    <location>
        <begin position="36"/>
        <end position="141"/>
    </location>
</feature>
<feature type="compositionally biased region" description="Polar residues" evidence="1">
    <location>
        <begin position="38"/>
        <end position="65"/>
    </location>
</feature>
<feature type="region of interest" description="Disordered" evidence="1">
    <location>
        <begin position="1"/>
        <end position="24"/>
    </location>
</feature>
<sequence>MVFHPNPVRSLSRSAQSVTVRSAQGVTAQSVLRVDEALSSSSQRLDGRSTSRNIPSATPSETSTLVDFPLADDGSTGYVQQQQPPQEEAASDDSDDALDEDFQAWTMTKKKKKTATRMQGRADAARTSRSTDAQAARSFVR</sequence>
<comment type="caution">
    <text evidence="2">The sequence shown here is derived from an EMBL/GenBank/DDBJ whole genome shotgun (WGS) entry which is preliminary data.</text>
</comment>
<dbReference type="AlphaFoldDB" id="A0A401G5C5"/>
<dbReference type="GeneID" id="38774276"/>
<accession>A0A401G5C5</accession>
<dbReference type="RefSeq" id="XP_027608272.1">
    <property type="nucleotide sequence ID" value="XM_027752471.1"/>
</dbReference>
<organism evidence="2 3">
    <name type="scientific">Sparassis crispa</name>
    <dbReference type="NCBI Taxonomy" id="139825"/>
    <lineage>
        <taxon>Eukaryota</taxon>
        <taxon>Fungi</taxon>
        <taxon>Dikarya</taxon>
        <taxon>Basidiomycota</taxon>
        <taxon>Agaricomycotina</taxon>
        <taxon>Agaricomycetes</taxon>
        <taxon>Polyporales</taxon>
        <taxon>Sparassidaceae</taxon>
        <taxon>Sparassis</taxon>
    </lineage>
</organism>
<proteinExistence type="predicted"/>
<feature type="compositionally biased region" description="Polar residues" evidence="1">
    <location>
        <begin position="9"/>
        <end position="24"/>
    </location>
</feature>
<dbReference type="InParanoid" id="A0A401G5C5"/>
<reference evidence="2 3" key="1">
    <citation type="journal article" date="2018" name="Sci. Rep.">
        <title>Genome sequence of the cauliflower mushroom Sparassis crispa (Hanabiratake) and its association with beneficial usage.</title>
        <authorList>
            <person name="Kiyama R."/>
            <person name="Furutani Y."/>
            <person name="Kawaguchi K."/>
            <person name="Nakanishi T."/>
        </authorList>
    </citation>
    <scope>NUCLEOTIDE SEQUENCE [LARGE SCALE GENOMIC DNA]</scope>
</reference>
<name>A0A401G5C5_9APHY</name>
<feature type="compositionally biased region" description="Acidic residues" evidence="1">
    <location>
        <begin position="89"/>
        <end position="102"/>
    </location>
</feature>
<evidence type="ECO:0000256" key="1">
    <source>
        <dbReference type="SAM" id="MobiDB-lite"/>
    </source>
</evidence>
<evidence type="ECO:0000313" key="3">
    <source>
        <dbReference type="Proteomes" id="UP000287166"/>
    </source>
</evidence>
<evidence type="ECO:0000313" key="2">
    <source>
        <dbReference type="EMBL" id="GBE77359.1"/>
    </source>
</evidence>
<dbReference type="EMBL" id="BFAD01000001">
    <property type="protein sequence ID" value="GBE77359.1"/>
    <property type="molecule type" value="Genomic_DNA"/>
</dbReference>
<gene>
    <name evidence="2" type="ORF">SCP_0102320</name>
</gene>
<keyword evidence="3" id="KW-1185">Reference proteome</keyword>
<protein>
    <submittedName>
        <fullName evidence="2">Uncharacterized protein</fullName>
    </submittedName>
</protein>